<evidence type="ECO:0000256" key="1">
    <source>
        <dbReference type="SAM" id="Phobius"/>
    </source>
</evidence>
<dbReference type="EMBL" id="VFSU01000024">
    <property type="protein sequence ID" value="TPE61054.1"/>
    <property type="molecule type" value="Genomic_DNA"/>
</dbReference>
<dbReference type="GO" id="GO:0006355">
    <property type="term" value="P:regulation of DNA-templated transcription"/>
    <property type="evidence" value="ECO:0007669"/>
    <property type="project" value="InterPro"/>
</dbReference>
<dbReference type="Pfam" id="PF00196">
    <property type="entry name" value="GerE"/>
    <property type="match status" value="1"/>
</dbReference>
<dbReference type="CDD" id="cd06170">
    <property type="entry name" value="LuxR_C_like"/>
    <property type="match status" value="1"/>
</dbReference>
<keyword evidence="1" id="KW-0812">Transmembrane</keyword>
<dbReference type="AlphaFoldDB" id="A0A501XLA3"/>
<proteinExistence type="predicted"/>
<dbReference type="InterPro" id="IPR016032">
    <property type="entry name" value="Sig_transdc_resp-reg_C-effctor"/>
</dbReference>
<accession>A0A501XLA3</accession>
<dbReference type="InterPro" id="IPR036388">
    <property type="entry name" value="WH-like_DNA-bd_sf"/>
</dbReference>
<protein>
    <submittedName>
        <fullName evidence="3">Helix-turn-helix transcriptional regulator</fullName>
    </submittedName>
</protein>
<dbReference type="SUPFAM" id="SSF46894">
    <property type="entry name" value="C-terminal effector domain of the bipartite response regulators"/>
    <property type="match status" value="1"/>
</dbReference>
<keyword evidence="4" id="KW-1185">Reference proteome</keyword>
<dbReference type="GO" id="GO:0003677">
    <property type="term" value="F:DNA binding"/>
    <property type="evidence" value="ECO:0007669"/>
    <property type="project" value="InterPro"/>
</dbReference>
<dbReference type="Proteomes" id="UP000319897">
    <property type="component" value="Unassembled WGS sequence"/>
</dbReference>
<dbReference type="OrthoDB" id="7206433at2"/>
<organism evidence="3 4">
    <name type="scientific">Sandaracinobacter neustonicus</name>
    <dbReference type="NCBI Taxonomy" id="1715348"/>
    <lineage>
        <taxon>Bacteria</taxon>
        <taxon>Pseudomonadati</taxon>
        <taxon>Pseudomonadota</taxon>
        <taxon>Alphaproteobacteria</taxon>
        <taxon>Sphingomonadales</taxon>
        <taxon>Sphingosinicellaceae</taxon>
        <taxon>Sandaracinobacter</taxon>
    </lineage>
</organism>
<feature type="domain" description="HTH luxR-type" evidence="2">
    <location>
        <begin position="6"/>
        <end position="71"/>
    </location>
</feature>
<evidence type="ECO:0000259" key="2">
    <source>
        <dbReference type="PROSITE" id="PS50043"/>
    </source>
</evidence>
<dbReference type="Gene3D" id="1.10.10.10">
    <property type="entry name" value="Winged helix-like DNA-binding domain superfamily/Winged helix DNA-binding domain"/>
    <property type="match status" value="1"/>
</dbReference>
<dbReference type="RefSeq" id="WP_140928112.1">
    <property type="nucleotide sequence ID" value="NZ_VFSU01000024.1"/>
</dbReference>
<dbReference type="PROSITE" id="PS50043">
    <property type="entry name" value="HTH_LUXR_2"/>
    <property type="match status" value="1"/>
</dbReference>
<feature type="transmembrane region" description="Helical" evidence="1">
    <location>
        <begin position="164"/>
        <end position="191"/>
    </location>
</feature>
<evidence type="ECO:0000313" key="3">
    <source>
        <dbReference type="EMBL" id="TPE61054.1"/>
    </source>
</evidence>
<evidence type="ECO:0000313" key="4">
    <source>
        <dbReference type="Proteomes" id="UP000319897"/>
    </source>
</evidence>
<sequence length="193" mass="20423">MADVDLAARVARLTAGQRECLDLVDDHATSKEIARQLGISRHTVDARLRGAIQTLGVSSRREAAIIYRAAMQAEAYQPFAYQSSRIVTELPEPENAGHDADDEPDESTLAAPAAAAAHAVPQPAVGVVSDSAVWTAVPSHGLPLRQPALRLWGGSNDLSPSQRVVGILVVTILAMLAFGVFLTGIEALSLLRS</sequence>
<gene>
    <name evidence="3" type="ORF">FJQ54_09130</name>
</gene>
<dbReference type="InterPro" id="IPR000792">
    <property type="entry name" value="Tscrpt_reg_LuxR_C"/>
</dbReference>
<comment type="caution">
    <text evidence="3">The sequence shown here is derived from an EMBL/GenBank/DDBJ whole genome shotgun (WGS) entry which is preliminary data.</text>
</comment>
<dbReference type="SMART" id="SM00421">
    <property type="entry name" value="HTH_LUXR"/>
    <property type="match status" value="1"/>
</dbReference>
<name>A0A501XLA3_9SPHN</name>
<keyword evidence="1" id="KW-1133">Transmembrane helix</keyword>
<keyword evidence="1" id="KW-0472">Membrane</keyword>
<reference evidence="3 4" key="1">
    <citation type="submission" date="2019-06" db="EMBL/GenBank/DDBJ databases">
        <authorList>
            <person name="Lee I."/>
            <person name="Jang G.I."/>
            <person name="Hwang C.Y."/>
        </authorList>
    </citation>
    <scope>NUCLEOTIDE SEQUENCE [LARGE SCALE GENOMIC DNA]</scope>
    <source>
        <strain evidence="3 4">PAMC 28131</strain>
    </source>
</reference>